<gene>
    <name evidence="7" type="ORF">AKAME5_000306900</name>
</gene>
<dbReference type="GO" id="GO:0005125">
    <property type="term" value="F:cytokine activity"/>
    <property type="evidence" value="ECO:0007669"/>
    <property type="project" value="UniProtKB-KW"/>
</dbReference>
<keyword evidence="5" id="KW-0812">Transmembrane</keyword>
<dbReference type="Gene3D" id="2.60.120.40">
    <property type="match status" value="1"/>
</dbReference>
<dbReference type="InterPro" id="IPR006052">
    <property type="entry name" value="TNF_dom"/>
</dbReference>
<dbReference type="GO" id="GO:0006955">
    <property type="term" value="P:immune response"/>
    <property type="evidence" value="ECO:0007669"/>
    <property type="project" value="InterPro"/>
</dbReference>
<dbReference type="Proteomes" id="UP001279410">
    <property type="component" value="Unassembled WGS sequence"/>
</dbReference>
<evidence type="ECO:0000256" key="4">
    <source>
        <dbReference type="ARBA" id="ARBA00023136"/>
    </source>
</evidence>
<comment type="caution">
    <text evidence="7">The sequence shown here is derived from an EMBL/GenBank/DDBJ whole genome shotgun (WGS) entry which is preliminary data.</text>
</comment>
<dbReference type="PANTHER" id="PTHR11471">
    <property type="entry name" value="TUMOR NECROSIS FACTOR FAMILY MEMBER"/>
    <property type="match status" value="1"/>
</dbReference>
<keyword evidence="3" id="KW-0202">Cytokine</keyword>
<evidence type="ECO:0000256" key="2">
    <source>
        <dbReference type="ARBA" id="ARBA00008670"/>
    </source>
</evidence>
<dbReference type="PROSITE" id="PS50049">
    <property type="entry name" value="THD_2"/>
    <property type="match status" value="1"/>
</dbReference>
<accession>A0AAD3M8L5</accession>
<comment type="subcellular location">
    <subcellularLocation>
        <location evidence="1">Membrane</location>
    </subcellularLocation>
</comment>
<dbReference type="SUPFAM" id="SSF49842">
    <property type="entry name" value="TNF-like"/>
    <property type="match status" value="1"/>
</dbReference>
<keyword evidence="8" id="KW-1185">Reference proteome</keyword>
<feature type="transmembrane region" description="Helical" evidence="5">
    <location>
        <begin position="38"/>
        <end position="61"/>
    </location>
</feature>
<keyword evidence="4 5" id="KW-0472">Membrane</keyword>
<evidence type="ECO:0000259" key="6">
    <source>
        <dbReference type="PROSITE" id="PS50049"/>
    </source>
</evidence>
<keyword evidence="5" id="KW-1133">Transmembrane helix</keyword>
<dbReference type="EMBL" id="BRZM01000007">
    <property type="protein sequence ID" value="GLD49251.1"/>
    <property type="molecule type" value="Genomic_DNA"/>
</dbReference>
<dbReference type="InterPro" id="IPR008983">
    <property type="entry name" value="Tumour_necrosis_fac-like_dom"/>
</dbReference>
<dbReference type="PANTHER" id="PTHR11471:SF34">
    <property type="entry name" value="TUMOR NECROSIS FACTOR LIGAND SUPERFAMILY MEMBER 14"/>
    <property type="match status" value="1"/>
</dbReference>
<evidence type="ECO:0000256" key="1">
    <source>
        <dbReference type="ARBA" id="ARBA00004370"/>
    </source>
</evidence>
<name>A0AAD3M8L5_LATJO</name>
<dbReference type="AlphaFoldDB" id="A0AAD3M8L5"/>
<protein>
    <submittedName>
        <fullName evidence="7">Tumor necrosis factor ligand superfamily member 14-like protein</fullName>
    </submittedName>
</protein>
<dbReference type="GO" id="GO:0016020">
    <property type="term" value="C:membrane"/>
    <property type="evidence" value="ECO:0007669"/>
    <property type="project" value="UniProtKB-SubCell"/>
</dbReference>
<comment type="similarity">
    <text evidence="2">Belongs to the tumor necrosis factor family.</text>
</comment>
<feature type="domain" description="THD" evidence="6">
    <location>
        <begin position="96"/>
        <end position="194"/>
    </location>
</feature>
<evidence type="ECO:0000256" key="5">
    <source>
        <dbReference type="SAM" id="Phobius"/>
    </source>
</evidence>
<evidence type="ECO:0000256" key="3">
    <source>
        <dbReference type="ARBA" id="ARBA00022514"/>
    </source>
</evidence>
<reference evidence="7" key="1">
    <citation type="submission" date="2022-08" db="EMBL/GenBank/DDBJ databases">
        <title>Genome sequencing of akame (Lates japonicus).</title>
        <authorList>
            <person name="Hashiguchi Y."/>
            <person name="Takahashi H."/>
        </authorList>
    </citation>
    <scope>NUCLEOTIDE SEQUENCE</scope>
    <source>
        <strain evidence="7">Kochi</strain>
    </source>
</reference>
<sequence>MAKDDYPSVFVVDSHTTRPPIPPRLNHGRRRAGAAQTLLFLLVGVALCGMVIEACFIFHLYRMESASSASSSKFTGGEDVTSPTMWPSYDILPSKPVAHLTDGQDAHHGPEIMAWSMIADPLLYEMEYKGNSLIIQKEGYYYVYSKKLLSKTPTELYICKLRRKWQWGPVGWGRWRWGVSNRLPDSLSNPRPGE</sequence>
<evidence type="ECO:0000313" key="8">
    <source>
        <dbReference type="Proteomes" id="UP001279410"/>
    </source>
</evidence>
<proteinExistence type="inferred from homology"/>
<organism evidence="7 8">
    <name type="scientific">Lates japonicus</name>
    <name type="common">Japanese lates</name>
    <dbReference type="NCBI Taxonomy" id="270547"/>
    <lineage>
        <taxon>Eukaryota</taxon>
        <taxon>Metazoa</taxon>
        <taxon>Chordata</taxon>
        <taxon>Craniata</taxon>
        <taxon>Vertebrata</taxon>
        <taxon>Euteleostomi</taxon>
        <taxon>Actinopterygii</taxon>
        <taxon>Neopterygii</taxon>
        <taxon>Teleostei</taxon>
        <taxon>Neoteleostei</taxon>
        <taxon>Acanthomorphata</taxon>
        <taxon>Carangaria</taxon>
        <taxon>Carangaria incertae sedis</taxon>
        <taxon>Centropomidae</taxon>
        <taxon>Lates</taxon>
    </lineage>
</organism>
<dbReference type="GO" id="GO:0005164">
    <property type="term" value="F:tumor necrosis factor receptor binding"/>
    <property type="evidence" value="ECO:0007669"/>
    <property type="project" value="InterPro"/>
</dbReference>
<evidence type="ECO:0000313" key="7">
    <source>
        <dbReference type="EMBL" id="GLD49251.1"/>
    </source>
</evidence>
<dbReference type="GO" id="GO:0005615">
    <property type="term" value="C:extracellular space"/>
    <property type="evidence" value="ECO:0007669"/>
    <property type="project" value="UniProtKB-KW"/>
</dbReference>